<evidence type="ECO:0008006" key="4">
    <source>
        <dbReference type="Google" id="ProtNLM"/>
    </source>
</evidence>
<evidence type="ECO:0000256" key="1">
    <source>
        <dbReference type="PROSITE-ProRule" id="PRU00339"/>
    </source>
</evidence>
<evidence type="ECO:0000313" key="3">
    <source>
        <dbReference type="Proteomes" id="UP000295565"/>
    </source>
</evidence>
<dbReference type="Gene3D" id="1.25.40.10">
    <property type="entry name" value="Tetratricopeptide repeat domain"/>
    <property type="match status" value="1"/>
</dbReference>
<evidence type="ECO:0000313" key="2">
    <source>
        <dbReference type="EMBL" id="TCK46562.1"/>
    </source>
</evidence>
<dbReference type="Proteomes" id="UP000295565">
    <property type="component" value="Unassembled WGS sequence"/>
</dbReference>
<feature type="repeat" description="TPR" evidence="1">
    <location>
        <begin position="213"/>
        <end position="246"/>
    </location>
</feature>
<gene>
    <name evidence="2" type="ORF">EV690_3512</name>
</gene>
<proteinExistence type="predicted"/>
<accession>A0A4R1J7V5</accession>
<protein>
    <recommendedName>
        <fullName evidence="4">Tetratricopeptide repeat protein</fullName>
    </recommendedName>
</protein>
<organism evidence="2 3">
    <name type="scientific">Celerinatantimonas diazotrophica</name>
    <dbReference type="NCBI Taxonomy" id="412034"/>
    <lineage>
        <taxon>Bacteria</taxon>
        <taxon>Pseudomonadati</taxon>
        <taxon>Pseudomonadota</taxon>
        <taxon>Gammaproteobacteria</taxon>
        <taxon>Celerinatantimonadaceae</taxon>
        <taxon>Celerinatantimonas</taxon>
    </lineage>
</organism>
<dbReference type="EMBL" id="SMGD01000018">
    <property type="protein sequence ID" value="TCK46562.1"/>
    <property type="molecule type" value="Genomic_DNA"/>
</dbReference>
<keyword evidence="3" id="KW-1185">Reference proteome</keyword>
<dbReference type="InterPro" id="IPR019734">
    <property type="entry name" value="TPR_rpt"/>
</dbReference>
<comment type="caution">
    <text evidence="2">The sequence shown here is derived from an EMBL/GenBank/DDBJ whole genome shotgun (WGS) entry which is preliminary data.</text>
</comment>
<dbReference type="InterPro" id="IPR011990">
    <property type="entry name" value="TPR-like_helical_dom_sf"/>
</dbReference>
<dbReference type="AlphaFoldDB" id="A0A4R1J7V5"/>
<reference evidence="2 3" key="1">
    <citation type="submission" date="2019-03" db="EMBL/GenBank/DDBJ databases">
        <title>Genomic Encyclopedia of Type Strains, Phase IV (KMG-IV): sequencing the most valuable type-strain genomes for metagenomic binning, comparative biology and taxonomic classification.</title>
        <authorList>
            <person name="Goeker M."/>
        </authorList>
    </citation>
    <scope>NUCLEOTIDE SEQUENCE [LARGE SCALE GENOMIC DNA]</scope>
    <source>
        <strain evidence="2 3">DSM 18577</strain>
    </source>
</reference>
<name>A0A4R1J7V5_9GAMM</name>
<dbReference type="RefSeq" id="WP_224055025.1">
    <property type="nucleotide sequence ID" value="NZ_OU594967.1"/>
</dbReference>
<dbReference type="PROSITE" id="PS50005">
    <property type="entry name" value="TPR"/>
    <property type="match status" value="1"/>
</dbReference>
<sequence length="465" mass="52462">MHKRVAMCRIVAAVILLLNVVGCSSLSGRDLIETYSSQMSNMRHSVKSGDIKQAIDDIDPGSPHNTSYYLRQLELGRLEQLAGNYQSSEHHFKIVEDYLNWLSNQAQYRLSHGIQNSVDMLTNDSARSYRIPVFEQVMLHQYQAVNYLHQNNLTGALVEVRKGELLQQKALNNHPDEQNTVEQRYQSQVQSVMSQYPSMSNLISQSMSQYQNSYTYLFSSALYLAANQPDDAYIDLKRALKVAPDNTAIGKLTRYLATQLVMPDADELKARYPKFDLNNSKGMVWVFVEQNLIPYRREFAVRLPVPINHQLQYWSVAFPVLPDSIKPSRSVKIHADGQVLPAQVSTQLQSLAGHALKDELPGMIVRQLLRLTSKSVLADQMDRQNRWLGLLTNLYNAVSEHADTRSWETLPATVRFAVGAFAPGTVNLKFSPLGQTVAVPVKKQAITLVIVSSIGQIWKAQVFTL</sequence>
<keyword evidence="1" id="KW-0802">TPR repeat</keyword>